<proteinExistence type="predicted"/>
<dbReference type="Pfam" id="PF00419">
    <property type="entry name" value="Fimbrial"/>
    <property type="match status" value="1"/>
</dbReference>
<comment type="caution">
    <text evidence="3">The sequence shown here is derived from an EMBL/GenBank/DDBJ whole genome shotgun (WGS) entry which is preliminary data.</text>
</comment>
<name>A0ABT0KGZ1_9GAMM</name>
<evidence type="ECO:0000313" key="3">
    <source>
        <dbReference type="EMBL" id="MCL1031289.1"/>
    </source>
</evidence>
<dbReference type="EMBL" id="JAGQDC010000020">
    <property type="protein sequence ID" value="MCL1031289.1"/>
    <property type="molecule type" value="Genomic_DNA"/>
</dbReference>
<feature type="domain" description="Fimbrial-type adhesion" evidence="2">
    <location>
        <begin position="29"/>
        <end position="164"/>
    </location>
</feature>
<dbReference type="InterPro" id="IPR008966">
    <property type="entry name" value="Adhesion_dom_sf"/>
</dbReference>
<organism evidence="3 4">
    <name type="scientific">Serratia silvae</name>
    <dbReference type="NCBI Taxonomy" id="2824122"/>
    <lineage>
        <taxon>Bacteria</taxon>
        <taxon>Pseudomonadati</taxon>
        <taxon>Pseudomonadota</taxon>
        <taxon>Gammaproteobacteria</taxon>
        <taxon>Enterobacterales</taxon>
        <taxon>Yersiniaceae</taxon>
        <taxon>Serratia</taxon>
    </lineage>
</organism>
<dbReference type="InterPro" id="IPR050263">
    <property type="entry name" value="Bact_Fimbrial_Adh_Pro"/>
</dbReference>
<keyword evidence="1" id="KW-0732">Signal</keyword>
<evidence type="ECO:0000256" key="1">
    <source>
        <dbReference type="SAM" id="SignalP"/>
    </source>
</evidence>
<reference evidence="3" key="1">
    <citation type="submission" date="2021-04" db="EMBL/GenBank/DDBJ databases">
        <title>Genome sequence of Serratia sp. arafor3.</title>
        <authorList>
            <person name="Besaury L."/>
        </authorList>
    </citation>
    <scope>NUCLEOTIDE SEQUENCE</scope>
    <source>
        <strain evidence="3">Arafor3</strain>
    </source>
</reference>
<dbReference type="SUPFAM" id="SSF49401">
    <property type="entry name" value="Bacterial adhesins"/>
    <property type="match status" value="1"/>
</dbReference>
<dbReference type="PANTHER" id="PTHR33420">
    <property type="entry name" value="FIMBRIAL SUBUNIT ELFA-RELATED"/>
    <property type="match status" value="1"/>
</dbReference>
<sequence length="164" mass="17889">MHKTWAIQGLLRAGLLLIPIAVQAQVNVTFRGTLIAPPQCTINDGGQVDVAFSDQIGINSVDGVNHRKKVNYQISCDKGTNDYSMLTLTLNGNAAVFDEQVLKTTKDNLGIKIYQSNRPFLPGSTLTIVKGYPPLLEAVLVKKSNSVLTEGPFEAWATLRADYQ</sequence>
<gene>
    <name evidence="3" type="ORF">KAJ71_20035</name>
</gene>
<dbReference type="Gene3D" id="2.60.40.1090">
    <property type="entry name" value="Fimbrial-type adhesion domain"/>
    <property type="match status" value="1"/>
</dbReference>
<feature type="signal peptide" evidence="1">
    <location>
        <begin position="1"/>
        <end position="24"/>
    </location>
</feature>
<dbReference type="InterPro" id="IPR000259">
    <property type="entry name" value="Adhesion_dom_fimbrial"/>
</dbReference>
<evidence type="ECO:0000259" key="2">
    <source>
        <dbReference type="Pfam" id="PF00419"/>
    </source>
</evidence>
<keyword evidence="4" id="KW-1185">Reference proteome</keyword>
<dbReference type="InterPro" id="IPR036937">
    <property type="entry name" value="Adhesion_dom_fimbrial_sf"/>
</dbReference>
<feature type="chain" id="PRO_5045999252" evidence="1">
    <location>
        <begin position="25"/>
        <end position="164"/>
    </location>
</feature>
<accession>A0ABT0KGZ1</accession>
<dbReference type="Proteomes" id="UP001165275">
    <property type="component" value="Unassembled WGS sequence"/>
</dbReference>
<protein>
    <submittedName>
        <fullName evidence="3">Fimbrial protein</fullName>
    </submittedName>
</protein>
<evidence type="ECO:0000313" key="4">
    <source>
        <dbReference type="Proteomes" id="UP001165275"/>
    </source>
</evidence>
<dbReference type="RefSeq" id="WP_248947297.1">
    <property type="nucleotide sequence ID" value="NZ_CBCSGY010000021.1"/>
</dbReference>
<dbReference type="PANTHER" id="PTHR33420:SF33">
    <property type="entry name" value="MINOR FIMBRIAL SUBUNIT"/>
    <property type="match status" value="1"/>
</dbReference>